<gene>
    <name evidence="1" type="ORF">GCM10011372_29110</name>
</gene>
<dbReference type="RefSeq" id="WP_188744142.1">
    <property type="nucleotide sequence ID" value="NZ_BAABFW010000005.1"/>
</dbReference>
<evidence type="ECO:0000313" key="1">
    <source>
        <dbReference type="EMBL" id="GGJ88711.1"/>
    </source>
</evidence>
<keyword evidence="2" id="KW-1185">Reference proteome</keyword>
<accession>A0A917PRU5</accession>
<dbReference type="Proteomes" id="UP000636956">
    <property type="component" value="Unassembled WGS sequence"/>
</dbReference>
<proteinExistence type="predicted"/>
<comment type="caution">
    <text evidence="1">The sequence shown here is derived from an EMBL/GenBank/DDBJ whole genome shotgun (WGS) entry which is preliminary data.</text>
</comment>
<reference evidence="1" key="2">
    <citation type="submission" date="2020-09" db="EMBL/GenBank/DDBJ databases">
        <authorList>
            <person name="Sun Q."/>
            <person name="Zhou Y."/>
        </authorList>
    </citation>
    <scope>NUCLEOTIDE SEQUENCE</scope>
    <source>
        <strain evidence="1">CGMCC 1.8984</strain>
    </source>
</reference>
<evidence type="ECO:0000313" key="2">
    <source>
        <dbReference type="Proteomes" id="UP000636956"/>
    </source>
</evidence>
<sequence length="194" mass="21327">MTRFDRDLLEVGLRQLVARLRESGVRSGIRIVGGAALALRYFDRESTVDIDAHFIGSPEVVENAAIAVARTNGWPDDWLNSKAAGFIPEYGSKPVEWATLHDDGAVIIEVARPEALLAMKLKANRPGRDDTDAAKLMAICGIATLDQAEQLYEEHYSGEVLPDRAIRMVEMILRVGVPAVPLPQPDIDLEPRSD</sequence>
<organism evidence="1 2">
    <name type="scientific">Agromyces bauzanensis</name>
    <dbReference type="NCBI Taxonomy" id="1308924"/>
    <lineage>
        <taxon>Bacteria</taxon>
        <taxon>Bacillati</taxon>
        <taxon>Actinomycetota</taxon>
        <taxon>Actinomycetes</taxon>
        <taxon>Micrococcales</taxon>
        <taxon>Microbacteriaceae</taxon>
        <taxon>Agromyces</taxon>
    </lineage>
</organism>
<dbReference type="EMBL" id="BMMD01000019">
    <property type="protein sequence ID" value="GGJ88711.1"/>
    <property type="molecule type" value="Genomic_DNA"/>
</dbReference>
<name>A0A917PRU5_9MICO</name>
<dbReference type="AlphaFoldDB" id="A0A917PRU5"/>
<protein>
    <submittedName>
        <fullName evidence="1">Uncharacterized protein</fullName>
    </submittedName>
</protein>
<reference evidence="1" key="1">
    <citation type="journal article" date="2014" name="Int. J. Syst. Evol. Microbiol.">
        <title>Complete genome sequence of Corynebacterium casei LMG S-19264T (=DSM 44701T), isolated from a smear-ripened cheese.</title>
        <authorList>
            <consortium name="US DOE Joint Genome Institute (JGI-PGF)"/>
            <person name="Walter F."/>
            <person name="Albersmeier A."/>
            <person name="Kalinowski J."/>
            <person name="Ruckert C."/>
        </authorList>
    </citation>
    <scope>NUCLEOTIDE SEQUENCE</scope>
    <source>
        <strain evidence="1">CGMCC 1.8984</strain>
    </source>
</reference>